<evidence type="ECO:0000313" key="1">
    <source>
        <dbReference type="EMBL" id="SYV93675.1"/>
    </source>
</evidence>
<name>A0A3B0PFV7_MYCSY</name>
<reference evidence="2" key="1">
    <citation type="submission" date="2018-06" db="EMBL/GenBank/DDBJ databases">
        <authorList>
            <consortium name="Pathogen Informatics"/>
        </authorList>
    </citation>
    <scope>NUCLEOTIDE SEQUENCE [LARGE SCALE GENOMIC DNA]</scope>
    <source>
        <strain evidence="2">NCTC10124</strain>
    </source>
</reference>
<organism evidence="1 2">
    <name type="scientific">Mycoplasmopsis synoviae</name>
    <name type="common">Mycoplasma synoviae</name>
    <dbReference type="NCBI Taxonomy" id="2109"/>
    <lineage>
        <taxon>Bacteria</taxon>
        <taxon>Bacillati</taxon>
        <taxon>Mycoplasmatota</taxon>
        <taxon>Mycoplasmoidales</taxon>
        <taxon>Metamycoplasmataceae</taxon>
        <taxon>Mycoplasmopsis</taxon>
    </lineage>
</organism>
<dbReference type="AlphaFoldDB" id="A0A3B0PFV7"/>
<sequence>MLIQVKNSDKNDKENQTIKDLVKKYKKIVEKMVLNELLILVAIKIHQVNLEKKQLLKNYQLIIQFTMLYFKNKTSHWLRYP</sequence>
<protein>
    <submittedName>
        <fullName evidence="1">Uncharacterized protein</fullName>
    </submittedName>
</protein>
<dbReference type="Proteomes" id="UP000259328">
    <property type="component" value="Chromosome"/>
</dbReference>
<gene>
    <name evidence="1" type="ORF">NCTC10124_01432</name>
</gene>
<dbReference type="EMBL" id="LS991953">
    <property type="protein sequence ID" value="SYV93675.1"/>
    <property type="molecule type" value="Genomic_DNA"/>
</dbReference>
<evidence type="ECO:0000313" key="2">
    <source>
        <dbReference type="Proteomes" id="UP000259328"/>
    </source>
</evidence>
<accession>A0A3B0PFV7</accession>
<proteinExistence type="predicted"/>